<dbReference type="InterPro" id="IPR052205">
    <property type="entry name" value="FliO/MopB"/>
</dbReference>
<gene>
    <name evidence="8" type="primary">fliO</name>
    <name evidence="8" type="ORF">GCM10011328_23680</name>
</gene>
<evidence type="ECO:0000256" key="6">
    <source>
        <dbReference type="ARBA" id="ARBA00037937"/>
    </source>
</evidence>
<dbReference type="RefSeq" id="WP_188473747.1">
    <property type="nucleotide sequence ID" value="NZ_BMFZ01000006.1"/>
</dbReference>
<evidence type="ECO:0000256" key="5">
    <source>
        <dbReference type="ARBA" id="ARBA00023143"/>
    </source>
</evidence>
<keyword evidence="1 7" id="KW-1003">Cell membrane</keyword>
<dbReference type="InterPro" id="IPR022781">
    <property type="entry name" value="Flagellar_biosynth_FliO"/>
</dbReference>
<keyword evidence="8" id="KW-0282">Flagellum</keyword>
<feature type="transmembrane region" description="Helical" evidence="7">
    <location>
        <begin position="34"/>
        <end position="56"/>
    </location>
</feature>
<evidence type="ECO:0000256" key="3">
    <source>
        <dbReference type="ARBA" id="ARBA00022989"/>
    </source>
</evidence>
<comment type="subcellular location">
    <subcellularLocation>
        <location evidence="7">Cell membrane</location>
    </subcellularLocation>
    <subcellularLocation>
        <location evidence="7">Bacterial flagellum basal body</location>
    </subcellularLocation>
</comment>
<evidence type="ECO:0000256" key="2">
    <source>
        <dbReference type="ARBA" id="ARBA00022692"/>
    </source>
</evidence>
<dbReference type="EMBL" id="BMFZ01000006">
    <property type="protein sequence ID" value="GGA47814.1"/>
    <property type="molecule type" value="Genomic_DNA"/>
</dbReference>
<comment type="caution">
    <text evidence="8">The sequence shown here is derived from an EMBL/GenBank/DDBJ whole genome shotgun (WGS) entry which is preliminary data.</text>
</comment>
<keyword evidence="2 7" id="KW-0812">Transmembrane</keyword>
<dbReference type="PANTHER" id="PTHR38766:SF1">
    <property type="entry name" value="FLAGELLAR PROTEIN FLIO"/>
    <property type="match status" value="1"/>
</dbReference>
<dbReference type="Proteomes" id="UP000627464">
    <property type="component" value="Unassembled WGS sequence"/>
</dbReference>
<keyword evidence="5 7" id="KW-0975">Bacterial flagellum</keyword>
<reference evidence="9" key="1">
    <citation type="journal article" date="2019" name="Int. J. Syst. Evol. Microbiol.">
        <title>The Global Catalogue of Microorganisms (GCM) 10K type strain sequencing project: providing services to taxonomists for standard genome sequencing and annotation.</title>
        <authorList>
            <consortium name="The Broad Institute Genomics Platform"/>
            <consortium name="The Broad Institute Genome Sequencing Center for Infectious Disease"/>
            <person name="Wu L."/>
            <person name="Ma J."/>
        </authorList>
    </citation>
    <scope>NUCLEOTIDE SEQUENCE [LARGE SCALE GENOMIC DNA]</scope>
    <source>
        <strain evidence="9">CGMCC 1.12806</strain>
    </source>
</reference>
<name>A0ABQ1GPX9_9GAMM</name>
<evidence type="ECO:0000256" key="7">
    <source>
        <dbReference type="RuleBase" id="RU362064"/>
    </source>
</evidence>
<proteinExistence type="inferred from homology"/>
<accession>A0ABQ1GPX9</accession>
<dbReference type="Pfam" id="PF04347">
    <property type="entry name" value="FliO"/>
    <property type="match status" value="1"/>
</dbReference>
<organism evidence="8 9">
    <name type="scientific">Hafnia psychrotolerans</name>
    <dbReference type="NCBI Taxonomy" id="1477018"/>
    <lineage>
        <taxon>Bacteria</taxon>
        <taxon>Pseudomonadati</taxon>
        <taxon>Pseudomonadota</taxon>
        <taxon>Gammaproteobacteria</taxon>
        <taxon>Enterobacterales</taxon>
        <taxon>Hafniaceae</taxon>
        <taxon>Hafnia</taxon>
    </lineage>
</organism>
<evidence type="ECO:0000256" key="4">
    <source>
        <dbReference type="ARBA" id="ARBA00023136"/>
    </source>
</evidence>
<comment type="similarity">
    <text evidence="6 7">Belongs to the FliO/MopB family.</text>
</comment>
<evidence type="ECO:0000313" key="8">
    <source>
        <dbReference type="EMBL" id="GGA47814.1"/>
    </source>
</evidence>
<protein>
    <recommendedName>
        <fullName evidence="7">Flagellar protein</fullName>
    </recommendedName>
</protein>
<evidence type="ECO:0000256" key="1">
    <source>
        <dbReference type="ARBA" id="ARBA00022475"/>
    </source>
</evidence>
<keyword evidence="8" id="KW-0969">Cilium</keyword>
<sequence>MSNTPASPDSPYLTPSAPHTAVQQAAPAIPTSAVLTQVSTVLGGILLLILFIGWVAKRTGFAPQSKNNKLLKVTASCQVGRGEKVVVVEVDNTWLVLGVTSHQITPLHTLSAPPVVTTADEVTASQKPTDFGQLLKKVLKRPGNKA</sequence>
<keyword evidence="8" id="KW-0966">Cell projection</keyword>
<keyword evidence="3 7" id="KW-1133">Transmembrane helix</keyword>
<evidence type="ECO:0000313" key="9">
    <source>
        <dbReference type="Proteomes" id="UP000627464"/>
    </source>
</evidence>
<dbReference type="NCBIfam" id="TIGR03500">
    <property type="entry name" value="FliO_TIGR"/>
    <property type="match status" value="1"/>
</dbReference>
<keyword evidence="4 7" id="KW-0472">Membrane</keyword>
<dbReference type="PANTHER" id="PTHR38766">
    <property type="entry name" value="FLAGELLAR PROTEIN FLIO"/>
    <property type="match status" value="1"/>
</dbReference>
<keyword evidence="9" id="KW-1185">Reference proteome</keyword>